<evidence type="ECO:0000313" key="5">
    <source>
        <dbReference type="Proteomes" id="UP000503330"/>
    </source>
</evidence>
<dbReference type="InterPro" id="IPR052892">
    <property type="entry name" value="NA-targeting_endonuclease"/>
</dbReference>
<dbReference type="GO" id="GO:0008270">
    <property type="term" value="F:zinc ion binding"/>
    <property type="evidence" value="ECO:0007669"/>
    <property type="project" value="InterPro"/>
</dbReference>
<evidence type="ECO:0000313" key="3">
    <source>
        <dbReference type="EMBL" id="MCR0234126.1"/>
    </source>
</evidence>
<keyword evidence="1" id="KW-1133">Transmembrane helix</keyword>
<dbReference type="RefSeq" id="WP_002611187.1">
    <property type="nucleotide sequence ID" value="NZ_BAAACC010000025.1"/>
</dbReference>
<reference evidence="3" key="2">
    <citation type="journal article" date="2022" name="Clin. Infect. Dis.">
        <title>Association between Clostridium innocuum and antibiotic-associated diarrhea in adults and children: A cross-sectional study and comparative genomics analysis.</title>
        <authorList>
            <person name="Cherny K.E."/>
            <person name="Muscat E.B."/>
            <person name="Balaji A."/>
            <person name="Mukherjee J."/>
            <person name="Ozer E.A."/>
            <person name="Angarone M.P."/>
            <person name="Hauser A.R."/>
            <person name="Sichel J.S."/>
            <person name="Amponsah E."/>
            <person name="Kociolek L.K."/>
        </authorList>
    </citation>
    <scope>NUCLEOTIDE SEQUENCE</scope>
    <source>
        <strain evidence="3">NU1-AC-029v</strain>
    </source>
</reference>
<keyword evidence="1" id="KW-0812">Transmembrane</keyword>
<organism evidence="3 6">
    <name type="scientific">Clostridium innocuum</name>
    <dbReference type="NCBI Taxonomy" id="1522"/>
    <lineage>
        <taxon>Bacteria</taxon>
        <taxon>Bacillati</taxon>
        <taxon>Bacillota</taxon>
        <taxon>Clostridia</taxon>
        <taxon>Eubacteriales</taxon>
        <taxon>Clostridiaceae</taxon>
        <taxon>Clostridium</taxon>
    </lineage>
</organism>
<keyword evidence="3" id="KW-0540">Nuclease</keyword>
<reference evidence="4 5" key="1">
    <citation type="submission" date="2020-02" db="EMBL/GenBank/DDBJ databases">
        <authorList>
            <person name="Kociolek L.K."/>
            <person name="Ozer E.A."/>
        </authorList>
    </citation>
    <scope>NUCLEOTIDE SEQUENCE [LARGE SCALE GENOMIC DNA]</scope>
    <source>
        <strain evidence="4 5">ATCC 14501</strain>
    </source>
</reference>
<protein>
    <submittedName>
        <fullName evidence="3">HNH endonuclease</fullName>
    </submittedName>
</protein>
<evidence type="ECO:0000313" key="4">
    <source>
        <dbReference type="EMBL" id="QJA03991.1"/>
    </source>
</evidence>
<accession>A0AAP2UPM0</accession>
<keyword evidence="1" id="KW-0472">Membrane</keyword>
<dbReference type="CDD" id="cd00085">
    <property type="entry name" value="HNHc"/>
    <property type="match status" value="1"/>
</dbReference>
<gene>
    <name evidence="4" type="ORF">G4D54_16850</name>
    <name evidence="3" type="ORF">MKC95_15235</name>
</gene>
<evidence type="ECO:0000259" key="2">
    <source>
        <dbReference type="SMART" id="SM00507"/>
    </source>
</evidence>
<feature type="domain" description="HNH nuclease" evidence="2">
    <location>
        <begin position="175"/>
        <end position="229"/>
    </location>
</feature>
<sequence length="235" mass="27703">MNTLDSYMVYGIIALLLVVIISTICILRSPFHYPYFIHSFDVSGKRAPQIEDLVDEFLNAGNFYRVQEHGHYISQWKQECRKKIEKSKIKTYRQKQFNACLDDGAAFRFSLTRQQTRYRQQNYVKTSYKVSQITDEYTCSYNYLRDRDRQLRNINHECTLRNYHSKNQRKLMTKELRKKIMVRDHHTCQSCGKYMPDEVGLHIDHIVPVSKGGKTVPSNLQVLCSKCNGNKSNKL</sequence>
<dbReference type="AlphaFoldDB" id="A0AAP2UPM0"/>
<dbReference type="Proteomes" id="UP000503330">
    <property type="component" value="Chromosome"/>
</dbReference>
<feature type="transmembrane region" description="Helical" evidence="1">
    <location>
        <begin position="6"/>
        <end position="27"/>
    </location>
</feature>
<dbReference type="GO" id="GO:0004519">
    <property type="term" value="F:endonuclease activity"/>
    <property type="evidence" value="ECO:0007669"/>
    <property type="project" value="UniProtKB-KW"/>
</dbReference>
<dbReference type="Gene3D" id="1.10.30.50">
    <property type="match status" value="1"/>
</dbReference>
<dbReference type="PANTHER" id="PTHR33877">
    <property type="entry name" value="SLL1193 PROTEIN"/>
    <property type="match status" value="1"/>
</dbReference>
<evidence type="ECO:0000313" key="6">
    <source>
        <dbReference type="Proteomes" id="UP001203972"/>
    </source>
</evidence>
<dbReference type="InterPro" id="IPR002711">
    <property type="entry name" value="HNH"/>
</dbReference>
<dbReference type="InterPro" id="IPR003615">
    <property type="entry name" value="HNH_nuc"/>
</dbReference>
<dbReference type="EMBL" id="CP048838">
    <property type="protein sequence ID" value="QJA03991.1"/>
    <property type="molecule type" value="Genomic_DNA"/>
</dbReference>
<proteinExistence type="predicted"/>
<dbReference type="GO" id="GO:0003676">
    <property type="term" value="F:nucleic acid binding"/>
    <property type="evidence" value="ECO:0007669"/>
    <property type="project" value="InterPro"/>
</dbReference>
<dbReference type="SMART" id="SM00507">
    <property type="entry name" value="HNHc"/>
    <property type="match status" value="1"/>
</dbReference>
<dbReference type="Pfam" id="PF01844">
    <property type="entry name" value="HNH"/>
    <property type="match status" value="1"/>
</dbReference>
<name>A0AAP2UPM0_CLOIN</name>
<dbReference type="GeneID" id="61927241"/>
<evidence type="ECO:0000256" key="1">
    <source>
        <dbReference type="SAM" id="Phobius"/>
    </source>
</evidence>
<keyword evidence="3" id="KW-0378">Hydrolase</keyword>
<keyword evidence="3" id="KW-0255">Endonuclease</keyword>
<dbReference type="Proteomes" id="UP001203972">
    <property type="component" value="Unassembled WGS sequence"/>
</dbReference>
<dbReference type="EMBL" id="JAKTMA010000028">
    <property type="protein sequence ID" value="MCR0234126.1"/>
    <property type="molecule type" value="Genomic_DNA"/>
</dbReference>
<dbReference type="PANTHER" id="PTHR33877:SF1">
    <property type="entry name" value="TYPE IV METHYL-DIRECTED RESTRICTION ENZYME ECOKMCRA"/>
    <property type="match status" value="1"/>
</dbReference>